<evidence type="ECO:0000313" key="2">
    <source>
        <dbReference type="EMBL" id="AVM53799.1"/>
    </source>
</evidence>
<dbReference type="SUPFAM" id="SSF56925">
    <property type="entry name" value="OMPA-like"/>
    <property type="match status" value="1"/>
</dbReference>
<protein>
    <recommendedName>
        <fullName evidence="4">Porin family protein</fullName>
    </recommendedName>
</protein>
<evidence type="ECO:0000313" key="3">
    <source>
        <dbReference type="Proteomes" id="UP000238304"/>
    </source>
</evidence>
<dbReference type="InterPro" id="IPR011250">
    <property type="entry name" value="OMP/PagP_B-barrel"/>
</dbReference>
<keyword evidence="1" id="KW-0812">Transmembrane</keyword>
<keyword evidence="1" id="KW-1133">Transmembrane helix</keyword>
<evidence type="ECO:0000256" key="1">
    <source>
        <dbReference type="SAM" id="Phobius"/>
    </source>
</evidence>
<dbReference type="Proteomes" id="UP000238304">
    <property type="component" value="Chromosome"/>
</dbReference>
<feature type="transmembrane region" description="Helical" evidence="1">
    <location>
        <begin position="49"/>
        <end position="72"/>
    </location>
</feature>
<keyword evidence="3" id="KW-1185">Reference proteome</keyword>
<organism evidence="2 3">
    <name type="scientific">Bacteroides zoogleoformans</name>
    <dbReference type="NCBI Taxonomy" id="28119"/>
    <lineage>
        <taxon>Bacteria</taxon>
        <taxon>Pseudomonadati</taxon>
        <taxon>Bacteroidota</taxon>
        <taxon>Bacteroidia</taxon>
        <taxon>Bacteroidales</taxon>
        <taxon>Bacteroidaceae</taxon>
        <taxon>Bacteroides</taxon>
    </lineage>
</organism>
<reference evidence="2 3" key="1">
    <citation type="submission" date="2018-02" db="EMBL/GenBank/DDBJ databases">
        <authorList>
            <person name="Holder M.E."/>
            <person name="Ajami N.J."/>
            <person name="Petrosino J.F."/>
        </authorList>
    </citation>
    <scope>NUCLEOTIDE SEQUENCE [LARGE SCALE GENOMIC DNA]</scope>
    <source>
        <strain evidence="2 3">ATCC 33285</strain>
    </source>
</reference>
<name>A0ABN5ILP2_9BACE</name>
<keyword evidence="1" id="KW-0472">Membrane</keyword>
<dbReference type="RefSeq" id="WP_106042804.1">
    <property type="nucleotide sequence ID" value="NZ_CP027231.1"/>
</dbReference>
<proteinExistence type="predicted"/>
<evidence type="ECO:0008006" key="4">
    <source>
        <dbReference type="Google" id="ProtNLM"/>
    </source>
</evidence>
<dbReference type="EMBL" id="CP027231">
    <property type="protein sequence ID" value="AVM53799.1"/>
    <property type="molecule type" value="Genomic_DNA"/>
</dbReference>
<accession>A0ABN5ILP2</accession>
<sequence length="363" mass="39582">MRENDELTGLFRNRLSGAEMPVREGFWDELEGELSSASSKGRLFLSPKFYRIAAAASIVFVLGVASAAFWYFSPKEEIKQAFTQVAAMTPEANLAGDVVQESFPSIHRVGPVAQTPDVKQTSGSGMPMRLAVQSDDESVSVHVSIRITQRIYGNVGQSDEAFYGDGNPLQVGTYHANTTHVDVGSDMNHNETVAEKTESVPAETRKKHDRAVKVAAGTSLPKGNFHMPITTGISLETALSKYLSLEVGLQYNRLDGERILHTLGMPVKLNMRLANTPKIDLYAMVGGAAEKCIAGAPDNGFDAEPVQLSVAAGIGIRYKMSERFALFAEPSVSHHFDTDSPIRTLRTERPTNLNLLCGVRMTY</sequence>
<gene>
    <name evidence="2" type="ORF">C4H11_13580</name>
</gene>